<evidence type="ECO:0000256" key="1">
    <source>
        <dbReference type="ARBA" id="ARBA00022801"/>
    </source>
</evidence>
<feature type="domain" description="SWIM-type" evidence="3">
    <location>
        <begin position="60"/>
        <end position="97"/>
    </location>
</feature>
<feature type="domain" description="Helicase C-terminal" evidence="5">
    <location>
        <begin position="936"/>
        <end position="1102"/>
    </location>
</feature>
<protein>
    <submittedName>
        <fullName evidence="6">DEAD/DEAH box helicase</fullName>
    </submittedName>
</protein>
<dbReference type="InterPro" id="IPR007527">
    <property type="entry name" value="Znf_SWIM"/>
</dbReference>
<keyword evidence="6" id="KW-0547">Nucleotide-binding</keyword>
<dbReference type="InterPro" id="IPR013663">
    <property type="entry name" value="Helicase_SWF/SNF/SWI_bac"/>
</dbReference>
<evidence type="ECO:0000259" key="5">
    <source>
        <dbReference type="PROSITE" id="PS51194"/>
    </source>
</evidence>
<dbReference type="InterPro" id="IPR014001">
    <property type="entry name" value="Helicase_ATP-bd"/>
</dbReference>
<gene>
    <name evidence="6" type="ORF">IAB70_01100</name>
</gene>
<dbReference type="AlphaFoldDB" id="A0A9D1S8W4"/>
<dbReference type="Gene3D" id="3.40.50.10810">
    <property type="entry name" value="Tandem AAA-ATPase domain"/>
    <property type="match status" value="1"/>
</dbReference>
<dbReference type="Pfam" id="PF08455">
    <property type="entry name" value="SNF2_assoc"/>
    <property type="match status" value="1"/>
</dbReference>
<dbReference type="InterPro" id="IPR000330">
    <property type="entry name" value="SNF2_N"/>
</dbReference>
<keyword evidence="1" id="KW-0378">Hydrolase</keyword>
<keyword evidence="2" id="KW-0862">Zinc</keyword>
<name>A0A9D1S8W4_9FIRM</name>
<dbReference type="GO" id="GO:0016787">
    <property type="term" value="F:hydrolase activity"/>
    <property type="evidence" value="ECO:0007669"/>
    <property type="project" value="UniProtKB-KW"/>
</dbReference>
<dbReference type="GO" id="GO:0005524">
    <property type="term" value="F:ATP binding"/>
    <property type="evidence" value="ECO:0007669"/>
    <property type="project" value="InterPro"/>
</dbReference>
<dbReference type="GO" id="GO:0008270">
    <property type="term" value="F:zinc ion binding"/>
    <property type="evidence" value="ECO:0007669"/>
    <property type="project" value="UniProtKB-KW"/>
</dbReference>
<evidence type="ECO:0000256" key="2">
    <source>
        <dbReference type="PROSITE-ProRule" id="PRU00325"/>
    </source>
</evidence>
<dbReference type="Pfam" id="PF00271">
    <property type="entry name" value="Helicase_C"/>
    <property type="match status" value="1"/>
</dbReference>
<evidence type="ECO:0000259" key="4">
    <source>
        <dbReference type="PROSITE" id="PS51192"/>
    </source>
</evidence>
<evidence type="ECO:0000313" key="6">
    <source>
        <dbReference type="EMBL" id="HIU51215.1"/>
    </source>
</evidence>
<dbReference type="InterPro" id="IPR038718">
    <property type="entry name" value="SNF2-like_sf"/>
</dbReference>
<reference evidence="6" key="2">
    <citation type="journal article" date="2021" name="PeerJ">
        <title>Extensive microbial diversity within the chicken gut microbiome revealed by metagenomics and culture.</title>
        <authorList>
            <person name="Gilroy R."/>
            <person name="Ravi A."/>
            <person name="Getino M."/>
            <person name="Pursley I."/>
            <person name="Horton D.L."/>
            <person name="Alikhan N.F."/>
            <person name="Baker D."/>
            <person name="Gharbi K."/>
            <person name="Hall N."/>
            <person name="Watson M."/>
            <person name="Adriaenssens E.M."/>
            <person name="Foster-Nyarko E."/>
            <person name="Jarju S."/>
            <person name="Secka A."/>
            <person name="Antonio M."/>
            <person name="Oren A."/>
            <person name="Chaudhuri R.R."/>
            <person name="La Ragione R."/>
            <person name="Hildebrand F."/>
            <person name="Pallen M.J."/>
        </authorList>
    </citation>
    <scope>NUCLEOTIDE SEQUENCE</scope>
    <source>
        <strain evidence="6">CHK195-15760</strain>
    </source>
</reference>
<keyword evidence="6" id="KW-0067">ATP-binding</keyword>
<accession>A0A9D1S8W4</accession>
<dbReference type="InterPro" id="IPR001650">
    <property type="entry name" value="Helicase_C-like"/>
</dbReference>
<dbReference type="PROSITE" id="PS50966">
    <property type="entry name" value="ZF_SWIM"/>
    <property type="match status" value="1"/>
</dbReference>
<dbReference type="CDD" id="cd18012">
    <property type="entry name" value="DEXQc_arch_SWI2_SNF2"/>
    <property type="match status" value="1"/>
</dbReference>
<dbReference type="EMBL" id="DVNH01000010">
    <property type="protein sequence ID" value="HIU51215.1"/>
    <property type="molecule type" value="Genomic_DNA"/>
</dbReference>
<reference evidence="6" key="1">
    <citation type="submission" date="2020-10" db="EMBL/GenBank/DDBJ databases">
        <authorList>
            <person name="Gilroy R."/>
        </authorList>
    </citation>
    <scope>NUCLEOTIDE SEQUENCE</scope>
    <source>
        <strain evidence="6">CHK195-15760</strain>
    </source>
</reference>
<dbReference type="Pfam" id="PF00176">
    <property type="entry name" value="SNF2-rel_dom"/>
    <property type="match status" value="1"/>
</dbReference>
<dbReference type="SMART" id="SM00487">
    <property type="entry name" value="DEXDc"/>
    <property type="match status" value="1"/>
</dbReference>
<proteinExistence type="predicted"/>
<dbReference type="SUPFAM" id="SSF52540">
    <property type="entry name" value="P-loop containing nucleoside triphosphate hydrolases"/>
    <property type="match status" value="2"/>
</dbReference>
<dbReference type="SMART" id="SM00490">
    <property type="entry name" value="HELICc"/>
    <property type="match status" value="1"/>
</dbReference>
<evidence type="ECO:0000313" key="7">
    <source>
        <dbReference type="Proteomes" id="UP000824093"/>
    </source>
</evidence>
<dbReference type="PANTHER" id="PTHR10799">
    <property type="entry name" value="SNF2/RAD54 HELICASE FAMILY"/>
    <property type="match status" value="1"/>
</dbReference>
<comment type="caution">
    <text evidence="6">The sequence shown here is derived from an EMBL/GenBank/DDBJ whole genome shotgun (WGS) entry which is preliminary data.</text>
</comment>
<keyword evidence="2" id="KW-0863">Zinc-finger</keyword>
<dbReference type="InterPro" id="IPR049730">
    <property type="entry name" value="SNF2/RAD54-like_C"/>
</dbReference>
<sequence>MIVNKEILSELYEVAGDTRYQGAMKLVEEKNVTITKVSYEDKNNFDLDGKVEETKEEHHITISVKKSKIENIECTCLDNHQNYCTCKHILAVMIEFVNNPIYEGLYTKKTVDLQPKQIGKGNYRNFKQMIHAFYQEEVETYETKEEMTATHKVKIFPEIWYDQYSKEMKLELKIGEEKLYKIKSLSDFYTRMLEKEKYRYGTKLEFVHDPCNFVPESKELLEFVLKQAEIIKYVNSSGNTGYRYYGKVLNDNFVLLSNTGLDEFFEIMKGKTIAMHGNSEENKIKLIPAEPNITFKLEQINSEEFIFAPSIQEKDYSLLEGKEYIYFLLDDMLYRCEKEFKHTTFKLLEIFRKNFVQTIKFSKKELPDFFSLIVPKLKESIIIENILPEVREKYIPKELRVKVYLDYDKNNYIIADVKFCYGDYEFNPIDIEKEHKIARNVVQETECLNLFRKTGFLLDSANLRFILVSDDSIYHFLSEDIEEYMKRFEVLVTDNFKTKEIRQPKLGTIGVKIENNLLDIDLTGLEFDRTELKEILAKYNIRKKYHRLKDGSFIDLEQNEDIQFLNSLEYGMEVDYKDLERGKIKVPLYRTLYLNKILENLKHIEIQKNQEYKDLVNQIHDKEIENTDYVPKGLKCQLRYYQKIGYRWLKVLNQYQLGGILADDMGLGKTVQVLALLLDYLENTPNPIPSLVVTPSSLALNWKSEIEKFAPEIKVLVMGGNIEERKEKIKQISNYDLIVTSYDLLKRDIDFYEENDIHFYYQIADEAQYIKNSHTQNAKALKRIYAHTKFALTGTPIENSLAELWSIFDYIMSGYLFTYKKFKQIYEIPIMRDNDEEASKKLKMMIEPFILRRIKKEVLKELPEKSVTILNNEMEEEQQKIYMSYLSQARTEAMKEIKQQGFEKSQIKILALLTRLRQICCHPSLFIENYQSGSSKLTQCIELVKDAVEGGHKILIFSGYTSMFKIIEGHLKKENIKYYKLTGQTKVEERIGLVDDFNKNEEVKVFLISLKAGGTGLNLIGADMVIHYDPWWNMSAENQATDRAYRIGQKNNVQVYKLITKNSIEEKIYELQEKKEKLIDQMIGTETTFISQLSKDEIMSLFE</sequence>
<evidence type="ECO:0000259" key="3">
    <source>
        <dbReference type="PROSITE" id="PS50966"/>
    </source>
</evidence>
<organism evidence="6 7">
    <name type="scientific">Candidatus Merdicola faecigallinarum</name>
    <dbReference type="NCBI Taxonomy" id="2840862"/>
    <lineage>
        <taxon>Bacteria</taxon>
        <taxon>Bacillati</taxon>
        <taxon>Bacillota</taxon>
        <taxon>Clostridia</taxon>
        <taxon>Candidatus Merdicola</taxon>
    </lineage>
</organism>
<keyword evidence="2" id="KW-0479">Metal-binding</keyword>
<dbReference type="InterPro" id="IPR027417">
    <property type="entry name" value="P-loop_NTPase"/>
</dbReference>
<dbReference type="CDD" id="cd18793">
    <property type="entry name" value="SF2_C_SNF"/>
    <property type="match status" value="1"/>
</dbReference>
<dbReference type="Proteomes" id="UP000824093">
    <property type="component" value="Unassembled WGS sequence"/>
</dbReference>
<dbReference type="PROSITE" id="PS51194">
    <property type="entry name" value="HELICASE_CTER"/>
    <property type="match status" value="1"/>
</dbReference>
<dbReference type="GO" id="GO:0004386">
    <property type="term" value="F:helicase activity"/>
    <property type="evidence" value="ECO:0007669"/>
    <property type="project" value="UniProtKB-KW"/>
</dbReference>
<dbReference type="Gene3D" id="3.40.50.300">
    <property type="entry name" value="P-loop containing nucleotide triphosphate hydrolases"/>
    <property type="match status" value="1"/>
</dbReference>
<keyword evidence="6" id="KW-0347">Helicase</keyword>
<dbReference type="PROSITE" id="PS51192">
    <property type="entry name" value="HELICASE_ATP_BIND_1"/>
    <property type="match status" value="1"/>
</dbReference>
<feature type="domain" description="Helicase ATP-binding" evidence="4">
    <location>
        <begin position="650"/>
        <end position="814"/>
    </location>
</feature>